<feature type="transmembrane region" description="Helical" evidence="4">
    <location>
        <begin position="255"/>
        <end position="274"/>
    </location>
</feature>
<keyword evidence="4" id="KW-0812">Transmembrane</keyword>
<dbReference type="InterPro" id="IPR050482">
    <property type="entry name" value="Sensor_HK_TwoCompSys"/>
</dbReference>
<dbReference type="Gene3D" id="3.30.565.10">
    <property type="entry name" value="Histidine kinase-like ATPase, C-terminal domain"/>
    <property type="match status" value="1"/>
</dbReference>
<dbReference type="InterPro" id="IPR003594">
    <property type="entry name" value="HATPase_dom"/>
</dbReference>
<keyword evidence="7" id="KW-1185">Reference proteome</keyword>
<feature type="transmembrane region" description="Helical" evidence="4">
    <location>
        <begin position="286"/>
        <end position="304"/>
    </location>
</feature>
<dbReference type="Gene3D" id="1.20.5.1930">
    <property type="match status" value="1"/>
</dbReference>
<feature type="transmembrane region" description="Helical" evidence="4">
    <location>
        <begin position="194"/>
        <end position="212"/>
    </location>
</feature>
<comment type="caution">
    <text evidence="6">The sequence shown here is derived from an EMBL/GenBank/DDBJ whole genome shotgun (WGS) entry which is preliminary data.</text>
</comment>
<keyword evidence="4" id="KW-1133">Transmembrane helix</keyword>
<dbReference type="InterPro" id="IPR005467">
    <property type="entry name" value="His_kinase_dom"/>
</dbReference>
<dbReference type="Pfam" id="PF07730">
    <property type="entry name" value="HisKA_3"/>
    <property type="match status" value="1"/>
</dbReference>
<dbReference type="PROSITE" id="PS50109">
    <property type="entry name" value="HIS_KIN"/>
    <property type="match status" value="1"/>
</dbReference>
<name>A0ABU5QBG9_9BACT</name>
<dbReference type="CDD" id="cd16917">
    <property type="entry name" value="HATPase_UhpB-NarQ-NarX-like"/>
    <property type="match status" value="1"/>
</dbReference>
<keyword evidence="1" id="KW-0808">Transferase</keyword>
<evidence type="ECO:0000313" key="6">
    <source>
        <dbReference type="EMBL" id="MEA5140209.1"/>
    </source>
</evidence>
<dbReference type="PANTHER" id="PTHR24421:SF63">
    <property type="entry name" value="SENSOR HISTIDINE KINASE DESK"/>
    <property type="match status" value="1"/>
</dbReference>
<feature type="transmembrane region" description="Helical" evidence="4">
    <location>
        <begin position="310"/>
        <end position="332"/>
    </location>
</feature>
<feature type="transmembrane region" description="Helical" evidence="4">
    <location>
        <begin position="219"/>
        <end position="235"/>
    </location>
</feature>
<feature type="domain" description="Histidine kinase" evidence="5">
    <location>
        <begin position="424"/>
        <end position="614"/>
    </location>
</feature>
<dbReference type="Pfam" id="PF07696">
    <property type="entry name" value="7TMR-DISMED2"/>
    <property type="match status" value="1"/>
</dbReference>
<evidence type="ECO:0000256" key="1">
    <source>
        <dbReference type="ARBA" id="ARBA00022679"/>
    </source>
</evidence>
<keyword evidence="4" id="KW-0472">Membrane</keyword>
<dbReference type="Pfam" id="PF07695">
    <property type="entry name" value="7TMR-DISM_7TM"/>
    <property type="match status" value="1"/>
</dbReference>
<proteinExistence type="predicted"/>
<reference evidence="6 7" key="1">
    <citation type="submission" date="2023-12" db="EMBL/GenBank/DDBJ databases">
        <title>Novel species of the genus Arcicella isolated from rivers.</title>
        <authorList>
            <person name="Lu H."/>
        </authorList>
    </citation>
    <scope>NUCLEOTIDE SEQUENCE [LARGE SCALE GENOMIC DNA]</scope>
    <source>
        <strain evidence="6 7">KCTC 23307</strain>
    </source>
</reference>
<protein>
    <submittedName>
        <fullName evidence="6">7TM diverse intracellular signaling domain-containing protein</fullName>
    </submittedName>
</protein>
<dbReference type="SMART" id="SM00387">
    <property type="entry name" value="HATPase_c"/>
    <property type="match status" value="1"/>
</dbReference>
<dbReference type="InterPro" id="IPR011623">
    <property type="entry name" value="7TMR_DISM_rcpt_extracell_dom1"/>
</dbReference>
<dbReference type="EMBL" id="JAYFUM010000016">
    <property type="protein sequence ID" value="MEA5140209.1"/>
    <property type="molecule type" value="Genomic_DNA"/>
</dbReference>
<evidence type="ECO:0000313" key="7">
    <source>
        <dbReference type="Proteomes" id="UP001302949"/>
    </source>
</evidence>
<evidence type="ECO:0000256" key="2">
    <source>
        <dbReference type="ARBA" id="ARBA00022777"/>
    </source>
</evidence>
<accession>A0ABU5QBG9</accession>
<keyword evidence="3" id="KW-0902">Two-component regulatory system</keyword>
<gene>
    <name evidence="6" type="ORF">VB248_13750</name>
</gene>
<feature type="transmembrane region" description="Helical" evidence="4">
    <location>
        <begin position="373"/>
        <end position="391"/>
    </location>
</feature>
<evidence type="ECO:0000259" key="5">
    <source>
        <dbReference type="PROSITE" id="PS50109"/>
    </source>
</evidence>
<dbReference type="Pfam" id="PF02518">
    <property type="entry name" value="HATPase_c"/>
    <property type="match status" value="1"/>
</dbReference>
<dbReference type="Proteomes" id="UP001302949">
    <property type="component" value="Unassembled WGS sequence"/>
</dbReference>
<keyword evidence="2" id="KW-0418">Kinase</keyword>
<organism evidence="6 7">
    <name type="scientific">Arcicella rigui</name>
    <dbReference type="NCBI Taxonomy" id="797020"/>
    <lineage>
        <taxon>Bacteria</taxon>
        <taxon>Pseudomonadati</taxon>
        <taxon>Bacteroidota</taxon>
        <taxon>Cytophagia</taxon>
        <taxon>Cytophagales</taxon>
        <taxon>Flectobacillaceae</taxon>
        <taxon>Arcicella</taxon>
    </lineage>
</organism>
<dbReference type="SUPFAM" id="SSF55874">
    <property type="entry name" value="ATPase domain of HSP90 chaperone/DNA topoisomerase II/histidine kinase"/>
    <property type="match status" value="1"/>
</dbReference>
<dbReference type="InterPro" id="IPR011712">
    <property type="entry name" value="Sig_transdc_His_kin_sub3_dim/P"/>
</dbReference>
<feature type="transmembrane region" description="Helical" evidence="4">
    <location>
        <begin position="339"/>
        <end position="361"/>
    </location>
</feature>
<dbReference type="InterPro" id="IPR036890">
    <property type="entry name" value="HATPase_C_sf"/>
</dbReference>
<evidence type="ECO:0000256" key="3">
    <source>
        <dbReference type="ARBA" id="ARBA00023012"/>
    </source>
</evidence>
<evidence type="ECO:0000256" key="4">
    <source>
        <dbReference type="SAM" id="Phobius"/>
    </source>
</evidence>
<dbReference type="Gene3D" id="2.60.40.2380">
    <property type="match status" value="1"/>
</dbReference>
<sequence>MYHYMKEMKDVILAFVWMFVLSFQTYSQRNVVITNPNEAYNIGREIEIFEDKTKIIPFKDISKRSDIDAYFVRSLQTTPSFGITSSVIWARITLQNKTTENLFLEIAEATIDSITFYKIGANNQVSKKKSGVYVPFGERDLKSNFYLYNLNLKAGEKATYYFRFQNSLPLLFPMRIAPLKVYFEENHPKDLLQGIYLGIMLVMAIFNFFIFFTVRTKVYLYYVIYVLSFAGFFAYNKGISHEFLWPNAIWFNRFTPIFISMGISFGLLFANSFLNADKYLPISEKISKVLISLVVIFLLFHWIGFGPISITFLNLVAFIIVMYVLVMATYIWMQGSEEALFFLGAWSILLVSALIFIMQLSNILPSDNFTRNALQVGSALEVVLLSFALAYRINRDRKEKDQYQGEVIRQLKANEQMRNRIARDLHDDIGSTLSSIGILSQVVENQIEKNPESVKGLVRRISESSEKVQRSLSDIVWTTKQIEESLDSVIVKMKEFTAEMLEPKNIDYTFHVSDVSSISFSPLKQYSIYLIFKEAVNNCVKYAQASEVEIAITCANDVFNIMIKDNGIGFDEVRVKQGNGLNNMTQRASSMNGSIKIYTKPQNGTRIELKVPTK</sequence>
<dbReference type="InterPro" id="IPR011622">
    <property type="entry name" value="7TMR_DISM_rcpt_extracell_dom2"/>
</dbReference>
<dbReference type="RefSeq" id="WP_323297364.1">
    <property type="nucleotide sequence ID" value="NZ_JAYFUM010000016.1"/>
</dbReference>
<dbReference type="PANTHER" id="PTHR24421">
    <property type="entry name" value="NITRATE/NITRITE SENSOR PROTEIN NARX-RELATED"/>
    <property type="match status" value="1"/>
</dbReference>